<keyword evidence="1" id="KW-0732">Signal</keyword>
<organism evidence="2 3">
    <name type="scientific">Nonomuraea indica</name>
    <dbReference type="NCBI Taxonomy" id="1581193"/>
    <lineage>
        <taxon>Bacteria</taxon>
        <taxon>Bacillati</taxon>
        <taxon>Actinomycetota</taxon>
        <taxon>Actinomycetes</taxon>
        <taxon>Streptosporangiales</taxon>
        <taxon>Streptosporangiaceae</taxon>
        <taxon>Nonomuraea</taxon>
    </lineage>
</organism>
<protein>
    <recommendedName>
        <fullName evidence="4">Sensor domain-containing protein</fullName>
    </recommendedName>
</protein>
<evidence type="ECO:0000313" key="2">
    <source>
        <dbReference type="EMBL" id="MFI7443874.1"/>
    </source>
</evidence>
<dbReference type="Proteomes" id="UP001612928">
    <property type="component" value="Unassembled WGS sequence"/>
</dbReference>
<evidence type="ECO:0000256" key="1">
    <source>
        <dbReference type="SAM" id="SignalP"/>
    </source>
</evidence>
<sequence>MKRGLRMLGSVATGGLLAASLAGCGGGVHDQARPDARATARLQEVLNDRPRLPDGFSPRAERPWRAPFTPRNIDCLTVLEPAAGRAPERALTAQAAVSYRGDELGEQVAVGLARYAGSEAEGHLGDLAEAMAGCRSMRSPGGTRLRARPLPAPLRAVGDEVADEVVGAELRGRLKGYPYAMDVVLVRSGDTLVSLVHSGLAGVDAERTGQLLGAVLRMASA</sequence>
<keyword evidence="3" id="KW-1185">Reference proteome</keyword>
<evidence type="ECO:0008006" key="4">
    <source>
        <dbReference type="Google" id="ProtNLM"/>
    </source>
</evidence>
<feature type="signal peptide" evidence="1">
    <location>
        <begin position="1"/>
        <end position="18"/>
    </location>
</feature>
<proteinExistence type="predicted"/>
<name>A0ABW8AAT0_9ACTN</name>
<feature type="chain" id="PRO_5046913842" description="Sensor domain-containing protein" evidence="1">
    <location>
        <begin position="19"/>
        <end position="221"/>
    </location>
</feature>
<dbReference type="PROSITE" id="PS51257">
    <property type="entry name" value="PROKAR_LIPOPROTEIN"/>
    <property type="match status" value="1"/>
</dbReference>
<gene>
    <name evidence="2" type="ORF">ACIBP5_28210</name>
</gene>
<dbReference type="RefSeq" id="WP_397024056.1">
    <property type="nucleotide sequence ID" value="NZ_JBITMB010000007.1"/>
</dbReference>
<comment type="caution">
    <text evidence="2">The sequence shown here is derived from an EMBL/GenBank/DDBJ whole genome shotgun (WGS) entry which is preliminary data.</text>
</comment>
<dbReference type="EMBL" id="JBITMB010000007">
    <property type="protein sequence ID" value="MFI7443874.1"/>
    <property type="molecule type" value="Genomic_DNA"/>
</dbReference>
<reference evidence="2 3" key="1">
    <citation type="submission" date="2024-10" db="EMBL/GenBank/DDBJ databases">
        <title>The Natural Products Discovery Center: Release of the First 8490 Sequenced Strains for Exploring Actinobacteria Biosynthetic Diversity.</title>
        <authorList>
            <person name="Kalkreuter E."/>
            <person name="Kautsar S.A."/>
            <person name="Yang D."/>
            <person name="Bader C.D."/>
            <person name="Teijaro C.N."/>
            <person name="Fluegel L."/>
            <person name="Davis C.M."/>
            <person name="Simpson J.R."/>
            <person name="Lauterbach L."/>
            <person name="Steele A.D."/>
            <person name="Gui C."/>
            <person name="Meng S."/>
            <person name="Li G."/>
            <person name="Viehrig K."/>
            <person name="Ye F."/>
            <person name="Su P."/>
            <person name="Kiefer A.F."/>
            <person name="Nichols A."/>
            <person name="Cepeda A.J."/>
            <person name="Yan W."/>
            <person name="Fan B."/>
            <person name="Jiang Y."/>
            <person name="Adhikari A."/>
            <person name="Zheng C.-J."/>
            <person name="Schuster L."/>
            <person name="Cowan T.M."/>
            <person name="Smanski M.J."/>
            <person name="Chevrette M.G."/>
            <person name="De Carvalho L.P.S."/>
            <person name="Shen B."/>
        </authorList>
    </citation>
    <scope>NUCLEOTIDE SEQUENCE [LARGE SCALE GENOMIC DNA]</scope>
    <source>
        <strain evidence="2 3">NPDC049503</strain>
    </source>
</reference>
<accession>A0ABW8AAT0</accession>
<evidence type="ECO:0000313" key="3">
    <source>
        <dbReference type="Proteomes" id="UP001612928"/>
    </source>
</evidence>